<keyword evidence="9" id="KW-0934">Plastid</keyword>
<dbReference type="InterPro" id="IPR007066">
    <property type="entry name" value="RNA_pol_Rpb1_3"/>
</dbReference>
<accession>A0A059SLB5</accession>
<geneLocation type="plastid" evidence="9"/>
<reference evidence="9 10" key="1">
    <citation type="journal article" date="2014" name="BMC Genomics">
        <title>Nucleomorph and plastid genome sequences of the chlorarachniophyte Lotharella oceanica: convergent reductive evolution and frequent recombination in nucleomorph-bearing algae.</title>
        <authorList>
            <person name="Tanifuji G."/>
            <person name="Onodera N.T."/>
            <person name="Brown M.W."/>
            <person name="Curtis B.A."/>
            <person name="Roger A.J."/>
            <person name="Ka-Shu Wong G."/>
            <person name="Melkonian M."/>
            <person name="Archibald J.M."/>
        </authorList>
    </citation>
    <scope>NUCLEOTIDE SEQUENCE [LARGE SCALE GENOMIC DNA]</scope>
    <source>
        <strain evidence="9 10">CCMP622</strain>
    </source>
</reference>
<dbReference type="Gene3D" id="1.10.274.100">
    <property type="entry name" value="RNA polymerase Rpb1, domain 3"/>
    <property type="match status" value="1"/>
</dbReference>
<dbReference type="GO" id="GO:0003899">
    <property type="term" value="F:DNA-directed RNA polymerase activity"/>
    <property type="evidence" value="ECO:0007669"/>
    <property type="project" value="UniProtKB-EC"/>
</dbReference>
<dbReference type="InterPro" id="IPR042102">
    <property type="entry name" value="RNA_pol_Rpb1_3_sf"/>
</dbReference>
<comment type="catalytic activity">
    <reaction evidence="6 7">
        <text>RNA(n) + a ribonucleoside 5'-triphosphate = RNA(n+1) + diphosphate</text>
        <dbReference type="Rhea" id="RHEA:21248"/>
        <dbReference type="Rhea" id="RHEA-COMP:14527"/>
        <dbReference type="Rhea" id="RHEA-COMP:17342"/>
        <dbReference type="ChEBI" id="CHEBI:33019"/>
        <dbReference type="ChEBI" id="CHEBI:61557"/>
        <dbReference type="ChEBI" id="CHEBI:140395"/>
        <dbReference type="EC" id="2.7.7.6"/>
    </reaction>
</comment>
<evidence type="ECO:0000256" key="1">
    <source>
        <dbReference type="ARBA" id="ARBA00004026"/>
    </source>
</evidence>
<evidence type="ECO:0000313" key="10">
    <source>
        <dbReference type="Proteomes" id="UP000243670"/>
    </source>
</evidence>
<name>A0A059SLB5_9EUKA</name>
<proteinExistence type="inferred from homology"/>
<evidence type="ECO:0000256" key="5">
    <source>
        <dbReference type="ARBA" id="ARBA00023163"/>
    </source>
</evidence>
<evidence type="ECO:0000256" key="7">
    <source>
        <dbReference type="RuleBase" id="RU004279"/>
    </source>
</evidence>
<evidence type="ECO:0000259" key="8">
    <source>
        <dbReference type="SMART" id="SM00663"/>
    </source>
</evidence>
<dbReference type="InterPro" id="IPR006592">
    <property type="entry name" value="RNA_pol_N"/>
</dbReference>
<comment type="function">
    <text evidence="1 7">DNA-dependent RNA polymerase catalyzes the transcription of DNA into RNA using the four ribonucleoside triphosphates as substrates.</text>
</comment>
<dbReference type="InterPro" id="IPR045867">
    <property type="entry name" value="DNA-dir_RpoC_beta_prime"/>
</dbReference>
<keyword evidence="4 7" id="KW-0548">Nucleotidyltransferase</keyword>
<dbReference type="Pfam" id="PF04983">
    <property type="entry name" value="RNA_pol_Rpb1_3"/>
    <property type="match status" value="1"/>
</dbReference>
<dbReference type="Gene3D" id="1.10.40.90">
    <property type="match status" value="1"/>
</dbReference>
<dbReference type="SUPFAM" id="SSF64484">
    <property type="entry name" value="beta and beta-prime subunits of DNA dependent RNA-polymerase"/>
    <property type="match status" value="1"/>
</dbReference>
<dbReference type="GO" id="GO:0003677">
    <property type="term" value="F:DNA binding"/>
    <property type="evidence" value="ECO:0007669"/>
    <property type="project" value="InterPro"/>
</dbReference>
<evidence type="ECO:0000256" key="6">
    <source>
        <dbReference type="ARBA" id="ARBA00048552"/>
    </source>
</evidence>
<dbReference type="PANTHER" id="PTHR19376">
    <property type="entry name" value="DNA-DIRECTED RNA POLYMERASE"/>
    <property type="match status" value="1"/>
</dbReference>
<keyword evidence="3 7" id="KW-0808">Transferase</keyword>
<comment type="similarity">
    <text evidence="7">Belongs to the RNA polymerase beta' chain family.</text>
</comment>
<dbReference type="SMART" id="SM00663">
    <property type="entry name" value="RPOLA_N"/>
    <property type="match status" value="1"/>
</dbReference>
<sequence>MIKRILRKRQIVVDFVDRNTFLITDLINNNILSRSIKLKYSLHIQKNLILYLINLKKSLFISKISFRKRKRSPFEYLYFILTNFYSLSYSFRWEATEQWNVITWYLNYKQKKDKVSRQVTPFFREIDKNYVQKYEDKLLFGTRVIYNWLRFFDYNFQLANLERQIRFFVFEIKEEIKELSGIVCIGFFKLENSFSCKRRINKLNRQKKKIIRRLRLIKYFRQAKIQPRWMILSVLPVLPPDLRPIVELGSNKIAVSDLNKSYQTILLRGIRLEKFYNNRALDDFTEEVRYTKRLLQESVDELIQQDNYKRTDTKAVKSLSDSLKGKRGRFRQNLLGKRVDYSGRSVIIVDPTLRLHECGLPLKIIVELFSPFLIQHILSSNYAKTIPRAQKLIESGGKDFLTSVHCILNEHLILLNRAPTLHKLGIQAFQPKLIKGKAIRLHPLVCPAFNADFDGDQMGIHVPLFFEARAESWKLLWSRNNLLFSATGIPVLTPGQDMILGCYYLTSLVEGLFPEFYKTALINKRINKKIIYFKTMNDVLKAYNQEKITIHTEIWVRWCYDVIADENNSYPDEIRIYKNGNFCLRYLNIESFYNVYGYKIGQFIRTTVGRIIFNHLFKLISN</sequence>
<evidence type="ECO:0000256" key="2">
    <source>
        <dbReference type="ARBA" id="ARBA00022478"/>
    </source>
</evidence>
<evidence type="ECO:0000256" key="3">
    <source>
        <dbReference type="ARBA" id="ARBA00022679"/>
    </source>
</evidence>
<dbReference type="Gene3D" id="2.40.40.20">
    <property type="match status" value="1"/>
</dbReference>
<dbReference type="GO" id="GO:0006351">
    <property type="term" value="P:DNA-templated transcription"/>
    <property type="evidence" value="ECO:0007669"/>
    <property type="project" value="InterPro"/>
</dbReference>
<dbReference type="AlphaFoldDB" id="A0A059SLB5"/>
<dbReference type="InterPro" id="IPR007080">
    <property type="entry name" value="RNA_pol_Rpb1_1"/>
</dbReference>
<evidence type="ECO:0000256" key="4">
    <source>
        <dbReference type="ARBA" id="ARBA00022695"/>
    </source>
</evidence>
<dbReference type="PANTHER" id="PTHR19376:SF54">
    <property type="entry name" value="DNA-DIRECTED RNA POLYMERASE SUBUNIT BETA"/>
    <property type="match status" value="1"/>
</dbReference>
<protein>
    <recommendedName>
        <fullName evidence="7">DNA-directed RNA polymerase subunit</fullName>
        <ecNumber evidence="7">2.7.7.6</ecNumber>
    </recommendedName>
</protein>
<dbReference type="EC" id="2.7.7.6" evidence="7"/>
<keyword evidence="2 7" id="KW-0240">DNA-directed RNA polymerase</keyword>
<dbReference type="InterPro" id="IPR000722">
    <property type="entry name" value="RNA_pol_asu"/>
</dbReference>
<dbReference type="EMBL" id="KF438023">
    <property type="protein sequence ID" value="AGY61404.1"/>
    <property type="molecule type" value="Genomic_DNA"/>
</dbReference>
<feature type="domain" description="RNA polymerase N-terminal" evidence="8">
    <location>
        <begin position="228"/>
        <end position="506"/>
    </location>
</feature>
<keyword evidence="5 7" id="KW-0804">Transcription</keyword>
<evidence type="ECO:0000313" key="9">
    <source>
        <dbReference type="EMBL" id="AGY61404.1"/>
    </source>
</evidence>
<dbReference type="GO" id="GO:0000428">
    <property type="term" value="C:DNA-directed RNA polymerase complex"/>
    <property type="evidence" value="ECO:0007669"/>
    <property type="project" value="UniProtKB-KW"/>
</dbReference>
<gene>
    <name evidence="9" type="primary">rpoC1</name>
    <name evidence="9" type="ORF">M951_p14</name>
</gene>
<dbReference type="Pfam" id="PF04997">
    <property type="entry name" value="RNA_pol_Rpb1_1"/>
    <property type="match status" value="1"/>
</dbReference>
<organism evidence="9 10">
    <name type="scientific">Lotharella oceanica</name>
    <dbReference type="NCBI Taxonomy" id="641309"/>
    <lineage>
        <taxon>Eukaryota</taxon>
        <taxon>Sar</taxon>
        <taxon>Rhizaria</taxon>
        <taxon>Cercozoa</taxon>
        <taxon>Chlorarachniophyceae</taxon>
        <taxon>Lotharella</taxon>
    </lineage>
</organism>
<dbReference type="Proteomes" id="UP000243670">
    <property type="component" value="Plastid Pltd"/>
</dbReference>
<dbReference type="Pfam" id="PF00623">
    <property type="entry name" value="RNA_pol_Rpb1_2"/>
    <property type="match status" value="2"/>
</dbReference>